<name>A0A8J6A9C7_GALPY</name>
<dbReference type="OrthoDB" id="8875526at2759"/>
<dbReference type="PANTHER" id="PTHR31530">
    <property type="entry name" value="MAJOR INTRINSICALLY DISORDERED NOTCH2-BINDING RECEPTOR 1 MINAR1 FAMILY MEMBER"/>
    <property type="match status" value="1"/>
</dbReference>
<accession>A0A8J6A9C7</accession>
<feature type="compositionally biased region" description="Low complexity" evidence="1">
    <location>
        <begin position="367"/>
        <end position="379"/>
    </location>
</feature>
<evidence type="ECO:0000259" key="2">
    <source>
        <dbReference type="Pfam" id="PF22948"/>
    </source>
</evidence>
<evidence type="ECO:0000256" key="1">
    <source>
        <dbReference type="SAM" id="MobiDB-lite"/>
    </source>
</evidence>
<feature type="compositionally biased region" description="Polar residues" evidence="1">
    <location>
        <begin position="548"/>
        <end position="561"/>
    </location>
</feature>
<feature type="compositionally biased region" description="Low complexity" evidence="1">
    <location>
        <begin position="584"/>
        <end position="593"/>
    </location>
</feature>
<feature type="compositionally biased region" description="Basic and acidic residues" evidence="1">
    <location>
        <begin position="598"/>
        <end position="616"/>
    </location>
</feature>
<feature type="region of interest" description="Disordered" evidence="1">
    <location>
        <begin position="525"/>
        <end position="644"/>
    </location>
</feature>
<feature type="region of interest" description="Disordered" evidence="1">
    <location>
        <begin position="214"/>
        <end position="272"/>
    </location>
</feature>
<feature type="compositionally biased region" description="Gly residues" evidence="1">
    <location>
        <begin position="223"/>
        <end position="235"/>
    </location>
</feature>
<dbReference type="InterPro" id="IPR055117">
    <property type="entry name" value="MINAR1_N"/>
</dbReference>
<comment type="caution">
    <text evidence="3">The sequence shown here is derived from an EMBL/GenBank/DDBJ whole genome shotgun (WGS) entry which is preliminary data.</text>
</comment>
<proteinExistence type="predicted"/>
<dbReference type="AlphaFoldDB" id="A0A8J6A9C7"/>
<feature type="compositionally biased region" description="Basic and acidic residues" evidence="1">
    <location>
        <begin position="632"/>
        <end position="644"/>
    </location>
</feature>
<feature type="region of interest" description="Disordered" evidence="1">
    <location>
        <begin position="80"/>
        <end position="105"/>
    </location>
</feature>
<sequence>MEAGRDSPLFLLRTLEELDGGPDAASCQELCRSLCARLDPHLPAALFRDGTQGAAADHQAQKVSVAADIVAMFNLLQMSGGPPRERPAGRPRAPTQEPACPACQPAGSHHEAPGCGLDEPPFSPGYPGRPAACARDCPQFVPASQPSFLLGAGREPKDRAASLDQLQALAPYGAASPQPCEMQRTCFPARLESQPPVPEPLPCGQKRGVCREAVPSPTPVSPGGTGPAGRAGARGGPRRRRDPHGAPFFAHSFEMPARSPPPHPAKGRPAKHESLGDLQASTYFGPGPRAPAARHCAGWPGWQAPWPAKSWSLSAERAPGLERSFFGRSPSEGTPRCPSPGGQAPRFPATDRHPAYLGPEPLPPGLPSGYSAAASGPSRGQPPAGLQVLAPARSPGARGAGGPPSLDTSSVGTQTEGQGPGRPSQPRPPDEGSEAGSEDISGIFRFLDDVSEGGSTGPPPSSCCGSGSPPEHSPACATGRRAAQGGQPAEELRASVCRLALRLGALERKLDSLSGVRAELSQVLGQLSSLDRRLRRPEQAGPQMDLHSLTSEAPSDRSGSPRTPGPMPQDSGDWCCPGAGRSLPAAAPTWGRPGPRPPARDSSSDPARGRHSEGRLSRQGWGGEAQDSAPGEGKDWLRKSEEVT</sequence>
<feature type="compositionally biased region" description="Low complexity" evidence="1">
    <location>
        <begin position="462"/>
        <end position="474"/>
    </location>
</feature>
<dbReference type="Proteomes" id="UP000700334">
    <property type="component" value="Unassembled WGS sequence"/>
</dbReference>
<protein>
    <submittedName>
        <fullName evidence="3">Major intrinsically disordered Notch2-binding receptor 1</fullName>
    </submittedName>
</protein>
<dbReference type="Pfam" id="PF22948">
    <property type="entry name" value="MINAR1_N"/>
    <property type="match status" value="1"/>
</dbReference>
<dbReference type="EMBL" id="JAGFMF010011680">
    <property type="protein sequence ID" value="KAG8516418.1"/>
    <property type="molecule type" value="Genomic_DNA"/>
</dbReference>
<organism evidence="3 4">
    <name type="scientific">Galemys pyrenaicus</name>
    <name type="common">Iberian desman</name>
    <name type="synonym">Pyrenean desman</name>
    <dbReference type="NCBI Taxonomy" id="202257"/>
    <lineage>
        <taxon>Eukaryota</taxon>
        <taxon>Metazoa</taxon>
        <taxon>Chordata</taxon>
        <taxon>Craniata</taxon>
        <taxon>Vertebrata</taxon>
        <taxon>Euteleostomi</taxon>
        <taxon>Mammalia</taxon>
        <taxon>Eutheria</taxon>
        <taxon>Laurasiatheria</taxon>
        <taxon>Eulipotyphla</taxon>
        <taxon>Talpidae</taxon>
        <taxon>Galemys</taxon>
    </lineage>
</organism>
<dbReference type="PANTHER" id="PTHR31530:SF4">
    <property type="entry name" value="MAJOR INTRINSICALLY DISORDERED NOTCH2-BINDING RECEPTOR 1-LIKE"/>
    <property type="match status" value="1"/>
</dbReference>
<keyword evidence="4" id="KW-1185">Reference proteome</keyword>
<feature type="region of interest" description="Disordered" evidence="1">
    <location>
        <begin position="323"/>
        <end position="491"/>
    </location>
</feature>
<feature type="domain" description="MINAR1 N-terminal helical" evidence="2">
    <location>
        <begin position="6"/>
        <end position="81"/>
    </location>
</feature>
<evidence type="ECO:0000313" key="3">
    <source>
        <dbReference type="EMBL" id="KAG8516418.1"/>
    </source>
</evidence>
<dbReference type="InterPro" id="IPR039706">
    <property type="entry name" value="MINAR1-like"/>
</dbReference>
<evidence type="ECO:0000313" key="4">
    <source>
        <dbReference type="Proteomes" id="UP000700334"/>
    </source>
</evidence>
<gene>
    <name evidence="3" type="ORF">J0S82_016152</name>
</gene>
<keyword evidence="3" id="KW-0675">Receptor</keyword>
<reference evidence="3" key="1">
    <citation type="journal article" date="2021" name="Evol. Appl.">
        <title>The genome of the Pyrenean desman and the effects of bottlenecks and inbreeding on the genomic landscape of an endangered species.</title>
        <authorList>
            <person name="Escoda L."/>
            <person name="Castresana J."/>
        </authorList>
    </citation>
    <scope>NUCLEOTIDE SEQUENCE</scope>
    <source>
        <strain evidence="3">IBE-C5619</strain>
    </source>
</reference>
<feature type="compositionally biased region" description="Polar residues" evidence="1">
    <location>
        <begin position="406"/>
        <end position="416"/>
    </location>
</feature>